<gene>
    <name evidence="6" type="ORF">EV137_4702</name>
</gene>
<dbReference type="PROSITE" id="PS51898">
    <property type="entry name" value="TYR_RECOMBINASE"/>
    <property type="match status" value="1"/>
</dbReference>
<evidence type="ECO:0000313" key="7">
    <source>
        <dbReference type="Proteomes" id="UP000295060"/>
    </source>
</evidence>
<dbReference type="InterPro" id="IPR050090">
    <property type="entry name" value="Tyrosine_recombinase_XerCD"/>
</dbReference>
<dbReference type="Gene3D" id="1.10.150.130">
    <property type="match status" value="1"/>
</dbReference>
<name>A0ABY2FHK3_9ACTN</name>
<evidence type="ECO:0000259" key="5">
    <source>
        <dbReference type="PROSITE" id="PS51900"/>
    </source>
</evidence>
<evidence type="ECO:0000259" key="4">
    <source>
        <dbReference type="PROSITE" id="PS51898"/>
    </source>
</evidence>
<dbReference type="InterPro" id="IPR010998">
    <property type="entry name" value="Integrase_recombinase_N"/>
</dbReference>
<dbReference type="Proteomes" id="UP000295060">
    <property type="component" value="Unassembled WGS sequence"/>
</dbReference>
<protein>
    <submittedName>
        <fullName evidence="6">Site-specific recombinase XerD</fullName>
    </submittedName>
</protein>
<keyword evidence="7" id="KW-1185">Reference proteome</keyword>
<dbReference type="EMBL" id="SODU01000002">
    <property type="protein sequence ID" value="TDW90873.1"/>
    <property type="molecule type" value="Genomic_DNA"/>
</dbReference>
<dbReference type="Pfam" id="PF00589">
    <property type="entry name" value="Phage_integrase"/>
    <property type="match status" value="1"/>
</dbReference>
<dbReference type="InterPro" id="IPR002104">
    <property type="entry name" value="Integrase_catalytic"/>
</dbReference>
<proteinExistence type="predicted"/>
<accession>A0ABY2FHK3</accession>
<sequence length="307" mass="34462">MDISQPGPAVSGVVVTTSRIPRIAVAAYLARFKGQSRIHTESNLRGYLVWCDQRGLDPLAVSRPHVELYIRWLQEVRRYRPSTVSRRMSVVAGFYRTCVIDGVLEHSPAEYVRRPHVPAESPTLGLTHLQFEAVLTAGRQSPNRCDFALVSMLGLLGLRIFEATGSDIEDLGEEHGHRVLRVHGKGDKIVLVPLPPAVGRAIERAIDDRTAGPILLTSRGTRMDRHCATRRLRRLAEQAGIKLPRMHPHMLRHTFVTTMLDAGVDLRDVQIAARHADPRTTMRYDRARKNLDRHPNYILAAYMASAT</sequence>
<dbReference type="PROSITE" id="PS51900">
    <property type="entry name" value="CB"/>
    <property type="match status" value="1"/>
</dbReference>
<evidence type="ECO:0000313" key="6">
    <source>
        <dbReference type="EMBL" id="TDW90873.1"/>
    </source>
</evidence>
<dbReference type="PANTHER" id="PTHR30349:SF81">
    <property type="entry name" value="TYROSINE RECOMBINASE XERC"/>
    <property type="match status" value="1"/>
</dbReference>
<reference evidence="6 7" key="1">
    <citation type="submission" date="2019-03" db="EMBL/GenBank/DDBJ databases">
        <title>Genomic Encyclopedia of Type Strains, Phase III (KMG-III): the genomes of soil and plant-associated and newly described type strains.</title>
        <authorList>
            <person name="Whitman W."/>
        </authorList>
    </citation>
    <scope>NUCLEOTIDE SEQUENCE [LARGE SCALE GENOMIC DNA]</scope>
    <source>
        <strain evidence="6 7">VKMAc-2574</strain>
    </source>
</reference>
<dbReference type="InterPro" id="IPR013762">
    <property type="entry name" value="Integrase-like_cat_sf"/>
</dbReference>
<keyword evidence="2" id="KW-0233">DNA recombination</keyword>
<comment type="caution">
    <text evidence="6">The sequence shown here is derived from an EMBL/GenBank/DDBJ whole genome shotgun (WGS) entry which is preliminary data.</text>
</comment>
<keyword evidence="1 3" id="KW-0238">DNA-binding</keyword>
<dbReference type="PANTHER" id="PTHR30349">
    <property type="entry name" value="PHAGE INTEGRASE-RELATED"/>
    <property type="match status" value="1"/>
</dbReference>
<organism evidence="6 7">
    <name type="scientific">Kribbella pratensis</name>
    <dbReference type="NCBI Taxonomy" id="2512112"/>
    <lineage>
        <taxon>Bacteria</taxon>
        <taxon>Bacillati</taxon>
        <taxon>Actinomycetota</taxon>
        <taxon>Actinomycetes</taxon>
        <taxon>Propionibacteriales</taxon>
        <taxon>Kribbellaceae</taxon>
        <taxon>Kribbella</taxon>
    </lineage>
</organism>
<dbReference type="SUPFAM" id="SSF56349">
    <property type="entry name" value="DNA breaking-rejoining enzymes"/>
    <property type="match status" value="1"/>
</dbReference>
<dbReference type="InterPro" id="IPR044068">
    <property type="entry name" value="CB"/>
</dbReference>
<dbReference type="Gene3D" id="1.10.443.10">
    <property type="entry name" value="Intergrase catalytic core"/>
    <property type="match status" value="1"/>
</dbReference>
<feature type="domain" description="Core-binding (CB)" evidence="5">
    <location>
        <begin position="23"/>
        <end position="99"/>
    </location>
</feature>
<dbReference type="InterPro" id="IPR011010">
    <property type="entry name" value="DNA_brk_join_enz"/>
</dbReference>
<evidence type="ECO:0000256" key="2">
    <source>
        <dbReference type="ARBA" id="ARBA00023172"/>
    </source>
</evidence>
<evidence type="ECO:0000256" key="1">
    <source>
        <dbReference type="ARBA" id="ARBA00023125"/>
    </source>
</evidence>
<evidence type="ECO:0000256" key="3">
    <source>
        <dbReference type="PROSITE-ProRule" id="PRU01248"/>
    </source>
</evidence>
<feature type="domain" description="Tyr recombinase" evidence="4">
    <location>
        <begin position="121"/>
        <end position="303"/>
    </location>
</feature>